<comment type="similarity">
    <text evidence="1">Belongs to the HSBP1 family.</text>
</comment>
<protein>
    <recommendedName>
        <fullName evidence="5">Heat shock factor-binding protein 1</fullName>
    </recommendedName>
</protein>
<dbReference type="Gene3D" id="1.20.5.430">
    <property type="match status" value="1"/>
</dbReference>
<accession>A0A8H3CIR2</accession>
<name>A0A8H3CIR2_9AGAM</name>
<evidence type="ECO:0000256" key="1">
    <source>
        <dbReference type="ARBA" id="ARBA00006349"/>
    </source>
</evidence>
<dbReference type="PANTHER" id="PTHR19424">
    <property type="entry name" value="HEAT SHOCK FACTOR BINDING PROTEIN 1"/>
    <property type="match status" value="1"/>
</dbReference>
<dbReference type="Proteomes" id="UP000663843">
    <property type="component" value="Unassembled WGS sequence"/>
</dbReference>
<dbReference type="InterPro" id="IPR009643">
    <property type="entry name" value="HS1-bd"/>
</dbReference>
<dbReference type="AlphaFoldDB" id="A0A8H3CIR2"/>
<evidence type="ECO:0008006" key="5">
    <source>
        <dbReference type="Google" id="ProtNLM"/>
    </source>
</evidence>
<evidence type="ECO:0000313" key="3">
    <source>
        <dbReference type="EMBL" id="CAE6483838.1"/>
    </source>
</evidence>
<feature type="compositionally biased region" description="Polar residues" evidence="2">
    <location>
        <begin position="192"/>
        <end position="211"/>
    </location>
</feature>
<organism evidence="3 4">
    <name type="scientific">Rhizoctonia solani</name>
    <dbReference type="NCBI Taxonomy" id="456999"/>
    <lineage>
        <taxon>Eukaryota</taxon>
        <taxon>Fungi</taxon>
        <taxon>Dikarya</taxon>
        <taxon>Basidiomycota</taxon>
        <taxon>Agaricomycotina</taxon>
        <taxon>Agaricomycetes</taxon>
        <taxon>Cantharellales</taxon>
        <taxon>Ceratobasidiaceae</taxon>
        <taxon>Rhizoctonia</taxon>
    </lineage>
</organism>
<dbReference type="GO" id="GO:0005829">
    <property type="term" value="C:cytosol"/>
    <property type="evidence" value="ECO:0007669"/>
    <property type="project" value="TreeGrafter"/>
</dbReference>
<gene>
    <name evidence="3" type="ORF">RDB_LOCUS121290</name>
</gene>
<feature type="region of interest" description="Disordered" evidence="2">
    <location>
        <begin position="82"/>
        <end position="129"/>
    </location>
</feature>
<dbReference type="OrthoDB" id="62120at2759"/>
<evidence type="ECO:0000256" key="2">
    <source>
        <dbReference type="SAM" id="MobiDB-lite"/>
    </source>
</evidence>
<evidence type="ECO:0000313" key="4">
    <source>
        <dbReference type="Proteomes" id="UP000663843"/>
    </source>
</evidence>
<dbReference type="GO" id="GO:0070370">
    <property type="term" value="P:cellular heat acclimation"/>
    <property type="evidence" value="ECO:0007669"/>
    <property type="project" value="TreeGrafter"/>
</dbReference>
<dbReference type="GO" id="GO:0003714">
    <property type="term" value="F:transcription corepressor activity"/>
    <property type="evidence" value="ECO:0007669"/>
    <property type="project" value="InterPro"/>
</dbReference>
<dbReference type="GO" id="GO:0005634">
    <property type="term" value="C:nucleus"/>
    <property type="evidence" value="ECO:0007669"/>
    <property type="project" value="TreeGrafter"/>
</dbReference>
<dbReference type="PANTHER" id="PTHR19424:SF0">
    <property type="entry name" value="HEAT SHOCK FACTOR BINDING PROTEIN 1"/>
    <property type="match status" value="1"/>
</dbReference>
<sequence>MRAIATTGIMTKTVRAATAGSGREEIVPSTGSALNGADEFDMTGMKFREPIFFLFIQSRGRVSARDWCLILSSTMALPLNVAGSSTPAKERSPISAPKNISTGAGAGSRSATPVADSRPPATALNTKPEDITSPHELTVFIENLLNQVETGFDEMSTQILERMTQMSSRVDSLELAVQDLINGDLSAPGPSLTPQPTGGSAQTMTGNANQT</sequence>
<reference evidence="3" key="1">
    <citation type="submission" date="2021-01" db="EMBL/GenBank/DDBJ databases">
        <authorList>
            <person name="Kaushik A."/>
        </authorList>
    </citation>
    <scope>NUCLEOTIDE SEQUENCE</scope>
    <source>
        <strain evidence="3">AG2-2IIIB</strain>
    </source>
</reference>
<dbReference type="EMBL" id="CAJMWT010004059">
    <property type="protein sequence ID" value="CAE6483838.1"/>
    <property type="molecule type" value="Genomic_DNA"/>
</dbReference>
<proteinExistence type="inferred from homology"/>
<feature type="region of interest" description="Disordered" evidence="2">
    <location>
        <begin position="184"/>
        <end position="211"/>
    </location>
</feature>
<dbReference type="Pfam" id="PF06825">
    <property type="entry name" value="HSBP1"/>
    <property type="match status" value="1"/>
</dbReference>
<comment type="caution">
    <text evidence="3">The sequence shown here is derived from an EMBL/GenBank/DDBJ whole genome shotgun (WGS) entry which is preliminary data.</text>
</comment>